<keyword evidence="6" id="KW-1185">Reference proteome</keyword>
<dbReference type="PANTHER" id="PTHR28074">
    <property type="entry name" value="ATP SYNTHASE SUBUNIT K, MITOCHONDRIAL"/>
    <property type="match status" value="1"/>
</dbReference>
<keyword evidence="4" id="KW-0812">Transmembrane</keyword>
<name>A0ABR4MQ17_9PEZI</name>
<reference evidence="5 6" key="1">
    <citation type="submission" date="2020-05" db="EMBL/GenBank/DDBJ databases">
        <title>Ceratocystis lukuohia genome.</title>
        <authorList>
            <person name="Harrington T.C."/>
            <person name="Kim K."/>
            <person name="Mayers C.G."/>
        </authorList>
    </citation>
    <scope>NUCLEOTIDE SEQUENCE [LARGE SCALE GENOMIC DNA]</scope>
    <source>
        <strain evidence="5 6">C4212</strain>
    </source>
</reference>
<keyword evidence="4" id="KW-1133">Transmembrane helix</keyword>
<dbReference type="RefSeq" id="XP_070861520.1">
    <property type="nucleotide sequence ID" value="XM_071007089.1"/>
</dbReference>
<evidence type="ECO:0000313" key="5">
    <source>
        <dbReference type="EMBL" id="KAL2890340.1"/>
    </source>
</evidence>
<evidence type="ECO:0000256" key="4">
    <source>
        <dbReference type="SAM" id="Phobius"/>
    </source>
</evidence>
<keyword evidence="3 4" id="KW-0472">Membrane</keyword>
<comment type="subcellular location">
    <subcellularLocation>
        <location evidence="1">Mitochondrion membrane</location>
    </subcellularLocation>
</comment>
<feature type="transmembrane region" description="Helical" evidence="4">
    <location>
        <begin position="38"/>
        <end position="59"/>
    </location>
</feature>
<evidence type="ECO:0000256" key="1">
    <source>
        <dbReference type="ARBA" id="ARBA00004325"/>
    </source>
</evidence>
<accession>A0ABR4MQ17</accession>
<proteinExistence type="predicted"/>
<sequence length="121" mass="13149">MARSSCAPPQDLTTPINILCSPELRDKLRSPRPSTSEVFSVIFFPVLHYTFTMVAYYSIFGRQVGSHYLSMAVLGSVFGGVYLSSSGKKAPTPGVVPPINAANSDEADFITKFLAEAEKKQ</sequence>
<evidence type="ECO:0000313" key="6">
    <source>
        <dbReference type="Proteomes" id="UP001610728"/>
    </source>
</evidence>
<dbReference type="GeneID" id="98116515"/>
<dbReference type="PANTHER" id="PTHR28074:SF1">
    <property type="entry name" value="ATP SYNTHASE SUBUNIT K, MITOCHONDRIAL"/>
    <property type="match status" value="1"/>
</dbReference>
<dbReference type="InterPro" id="IPR021278">
    <property type="entry name" value="ATP19"/>
</dbReference>
<comment type="caution">
    <text evidence="5">The sequence shown here is derived from an EMBL/GenBank/DDBJ whole genome shotgun (WGS) entry which is preliminary data.</text>
</comment>
<dbReference type="EMBL" id="JABSNW010000002">
    <property type="protein sequence ID" value="KAL2890340.1"/>
    <property type="molecule type" value="Genomic_DNA"/>
</dbReference>
<evidence type="ECO:0000256" key="3">
    <source>
        <dbReference type="ARBA" id="ARBA00023136"/>
    </source>
</evidence>
<organism evidence="5 6">
    <name type="scientific">Ceratocystis lukuohia</name>
    <dbReference type="NCBI Taxonomy" id="2019550"/>
    <lineage>
        <taxon>Eukaryota</taxon>
        <taxon>Fungi</taxon>
        <taxon>Dikarya</taxon>
        <taxon>Ascomycota</taxon>
        <taxon>Pezizomycotina</taxon>
        <taxon>Sordariomycetes</taxon>
        <taxon>Hypocreomycetidae</taxon>
        <taxon>Microascales</taxon>
        <taxon>Ceratocystidaceae</taxon>
        <taxon>Ceratocystis</taxon>
    </lineage>
</organism>
<protein>
    <submittedName>
        <fullName evidence="5">ATP synthase subunit K mitochondrial</fullName>
    </submittedName>
</protein>
<dbReference type="Pfam" id="PF11022">
    <property type="entry name" value="ATP19"/>
    <property type="match status" value="1"/>
</dbReference>
<keyword evidence="2" id="KW-0496">Mitochondrion</keyword>
<feature type="transmembrane region" description="Helical" evidence="4">
    <location>
        <begin position="65"/>
        <end position="83"/>
    </location>
</feature>
<dbReference type="Proteomes" id="UP001610728">
    <property type="component" value="Unassembled WGS sequence"/>
</dbReference>
<evidence type="ECO:0000256" key="2">
    <source>
        <dbReference type="ARBA" id="ARBA00023128"/>
    </source>
</evidence>
<gene>
    <name evidence="5" type="ORF">HOO65_020882</name>
</gene>